<feature type="binding site" evidence="4">
    <location>
        <begin position="126"/>
        <end position="129"/>
    </location>
    <ligand>
        <name>GTP</name>
        <dbReference type="ChEBI" id="CHEBI:37565"/>
    </ligand>
</feature>
<dbReference type="GO" id="GO:0005525">
    <property type="term" value="F:GTP binding"/>
    <property type="evidence" value="ECO:0007669"/>
    <property type="project" value="UniProtKB-KW"/>
</dbReference>
<dbReference type="InterPro" id="IPR027417">
    <property type="entry name" value="P-loop_NTPase"/>
</dbReference>
<dbReference type="PANTHER" id="PTHR11711">
    <property type="entry name" value="ADP RIBOSYLATION FACTOR-RELATED"/>
    <property type="match status" value="1"/>
</dbReference>
<dbReference type="InterPro" id="IPR005225">
    <property type="entry name" value="Small_GTP-bd"/>
</dbReference>
<proteinExistence type="inferred from homology"/>
<reference evidence="7" key="1">
    <citation type="submission" date="2016-01" db="EMBL/GenBank/DDBJ databases">
        <title>Reference transcriptome for the parasite Schistocephalus solidus: insights into the molecular evolution of parasitism.</title>
        <authorList>
            <person name="Hebert F.O."/>
            <person name="Grambauer S."/>
            <person name="Barber I."/>
            <person name="Landry C.R."/>
            <person name="Aubin-Horth N."/>
        </authorList>
    </citation>
    <scope>NUCLEOTIDE SEQUENCE</scope>
</reference>
<dbReference type="PROSITE" id="PS51417">
    <property type="entry name" value="ARF"/>
    <property type="match status" value="1"/>
</dbReference>
<dbReference type="GO" id="GO:0046872">
    <property type="term" value="F:metal ion binding"/>
    <property type="evidence" value="ECO:0007669"/>
    <property type="project" value="UniProtKB-KW"/>
</dbReference>
<evidence type="ECO:0000313" key="7">
    <source>
        <dbReference type="EMBL" id="JAP58762.1"/>
    </source>
</evidence>
<dbReference type="SMART" id="SM00173">
    <property type="entry name" value="RAS"/>
    <property type="match status" value="1"/>
</dbReference>
<evidence type="ECO:0000256" key="4">
    <source>
        <dbReference type="PIRSR" id="PIRSR606689-1"/>
    </source>
</evidence>
<evidence type="ECO:0000256" key="1">
    <source>
        <dbReference type="ARBA" id="ARBA00010290"/>
    </source>
</evidence>
<dbReference type="GO" id="GO:0030010">
    <property type="term" value="P:establishment of cell polarity"/>
    <property type="evidence" value="ECO:0007669"/>
    <property type="project" value="UniProtKB-ARBA"/>
</dbReference>
<evidence type="ECO:0000256" key="2">
    <source>
        <dbReference type="ARBA" id="ARBA00022741"/>
    </source>
</evidence>
<dbReference type="SUPFAM" id="SSF52540">
    <property type="entry name" value="P-loop containing nucleoside triphosphate hydrolases"/>
    <property type="match status" value="1"/>
</dbReference>
<dbReference type="AlphaFoldDB" id="A0A0X3QD19"/>
<dbReference type="Pfam" id="PF00025">
    <property type="entry name" value="Arf"/>
    <property type="match status" value="1"/>
</dbReference>
<dbReference type="SMART" id="SM00177">
    <property type="entry name" value="ARF"/>
    <property type="match status" value="1"/>
</dbReference>
<dbReference type="NCBIfam" id="TIGR00231">
    <property type="entry name" value="small_GTP"/>
    <property type="match status" value="1"/>
</dbReference>
<comment type="similarity">
    <text evidence="1 6">Belongs to the small GTPase superfamily. Arf family.</text>
</comment>
<protein>
    <submittedName>
        <fullName evidence="7">Uncharacterized protein</fullName>
    </submittedName>
</protein>
<evidence type="ECO:0000256" key="6">
    <source>
        <dbReference type="RuleBase" id="RU003925"/>
    </source>
</evidence>
<gene>
    <name evidence="7" type="ORF">TR168090</name>
</gene>
<evidence type="ECO:0000256" key="5">
    <source>
        <dbReference type="PIRSR" id="PIRSR606689-2"/>
    </source>
</evidence>
<feature type="binding site" evidence="4">
    <location>
        <begin position="22"/>
        <end position="29"/>
    </location>
    <ligand>
        <name>GTP</name>
        <dbReference type="ChEBI" id="CHEBI:37565"/>
    </ligand>
</feature>
<feature type="binding site" evidence="5">
    <location>
        <position position="46"/>
    </location>
    <ligand>
        <name>Mg(2+)</name>
        <dbReference type="ChEBI" id="CHEBI:18420"/>
    </ligand>
</feature>
<keyword evidence="5" id="KW-0460">Magnesium</keyword>
<dbReference type="InterPro" id="IPR006689">
    <property type="entry name" value="Small_GTPase_ARF/SAR"/>
</dbReference>
<organism evidence="7">
    <name type="scientific">Schistocephalus solidus</name>
    <name type="common">Tapeworm</name>
    <dbReference type="NCBI Taxonomy" id="70667"/>
    <lineage>
        <taxon>Eukaryota</taxon>
        <taxon>Metazoa</taxon>
        <taxon>Spiralia</taxon>
        <taxon>Lophotrochozoa</taxon>
        <taxon>Platyhelminthes</taxon>
        <taxon>Cestoda</taxon>
        <taxon>Eucestoda</taxon>
        <taxon>Diphyllobothriidea</taxon>
        <taxon>Diphyllobothriidae</taxon>
        <taxon>Schistocephalus</taxon>
    </lineage>
</organism>
<dbReference type="SMART" id="SM00175">
    <property type="entry name" value="RAB"/>
    <property type="match status" value="1"/>
</dbReference>
<evidence type="ECO:0000256" key="3">
    <source>
        <dbReference type="ARBA" id="ARBA00023134"/>
    </source>
</evidence>
<name>A0A0X3QD19_SCHSO</name>
<dbReference type="InterPro" id="IPR024156">
    <property type="entry name" value="Small_GTPase_ARF"/>
</dbReference>
<dbReference type="SMART" id="SM00178">
    <property type="entry name" value="SAR"/>
    <property type="match status" value="1"/>
</dbReference>
<feature type="binding site" evidence="4">
    <location>
        <position position="70"/>
    </location>
    <ligand>
        <name>GTP</name>
        <dbReference type="ChEBI" id="CHEBI:37565"/>
    </ligand>
</feature>
<accession>A0A0X3QD19</accession>
<keyword evidence="3 4" id="KW-0342">GTP-binding</keyword>
<dbReference type="EMBL" id="GEEE01004463">
    <property type="protein sequence ID" value="JAP58762.1"/>
    <property type="molecule type" value="Transcribed_RNA"/>
</dbReference>
<keyword evidence="5" id="KW-0479">Metal-binding</keyword>
<dbReference type="Gene3D" id="3.40.50.300">
    <property type="entry name" value="P-loop containing nucleotide triphosphate hydrolases"/>
    <property type="match status" value="1"/>
</dbReference>
<dbReference type="FunFam" id="3.40.50.300:FF:000412">
    <property type="entry name" value="ADP-ribosylation factor 1"/>
    <property type="match status" value="1"/>
</dbReference>
<dbReference type="GO" id="GO:0003924">
    <property type="term" value="F:GTPase activity"/>
    <property type="evidence" value="ECO:0007669"/>
    <property type="project" value="InterPro"/>
</dbReference>
<dbReference type="PRINTS" id="PR00328">
    <property type="entry name" value="SAR1GTPBP"/>
</dbReference>
<dbReference type="CDD" id="cd00878">
    <property type="entry name" value="Arf_Arl"/>
    <property type="match status" value="1"/>
</dbReference>
<keyword evidence="2 4" id="KW-0547">Nucleotide-binding</keyword>
<sequence>MGSILDVLRFRDTEPQRIVMLGLDAAGKSTIMYSMHLAAPIDVKPTIGFNVEEITVPNTHICFIVWDLGGQETVRNLWKQYLDGVSGLVFVVDSADHERMQEAKEALHAVVRDPNLQGVPVVVVANKQDLQGALPVSAVAERLNTQAITTPRNACVVLPTSAVTGEGVPTLFIRLAELVRVQSKKSQTSISLFRTQTQNPRRRALRERIAAHMPQMFRRNTSYATI</sequence>
<feature type="binding site" evidence="5">
    <location>
        <position position="29"/>
    </location>
    <ligand>
        <name>Mg(2+)</name>
        <dbReference type="ChEBI" id="CHEBI:18420"/>
    </ligand>
</feature>